<accession>A0A2T1KIZ2</accession>
<protein>
    <submittedName>
        <fullName evidence="4">Phosphohydrolase</fullName>
    </submittedName>
</protein>
<dbReference type="Gene3D" id="1.10.3210.10">
    <property type="entry name" value="Hypothetical protein af1432"/>
    <property type="match status" value="1"/>
</dbReference>
<comment type="caution">
    <text evidence="4">The sequence shown here is derived from an EMBL/GenBank/DDBJ whole genome shotgun (WGS) entry which is preliminary data.</text>
</comment>
<dbReference type="InterPro" id="IPR006674">
    <property type="entry name" value="HD_domain"/>
</dbReference>
<dbReference type="InterPro" id="IPR037522">
    <property type="entry name" value="HD_GYP_dom"/>
</dbReference>
<dbReference type="InterPro" id="IPR003607">
    <property type="entry name" value="HD/PDEase_dom"/>
</dbReference>
<dbReference type="CDD" id="cd00077">
    <property type="entry name" value="HDc"/>
    <property type="match status" value="1"/>
</dbReference>
<proteinExistence type="predicted"/>
<dbReference type="NCBIfam" id="TIGR00277">
    <property type="entry name" value="HDIG"/>
    <property type="match status" value="1"/>
</dbReference>
<gene>
    <name evidence="4" type="ORF">C7H08_03730</name>
</gene>
<dbReference type="PANTHER" id="PTHR43155">
    <property type="entry name" value="CYCLIC DI-GMP PHOSPHODIESTERASE PA4108-RELATED"/>
    <property type="match status" value="1"/>
</dbReference>
<keyword evidence="5" id="KW-1185">Reference proteome</keyword>
<evidence type="ECO:0000256" key="1">
    <source>
        <dbReference type="SAM" id="MobiDB-lite"/>
    </source>
</evidence>
<dbReference type="OrthoDB" id="9764808at2"/>
<dbReference type="Proteomes" id="UP000238385">
    <property type="component" value="Unassembled WGS sequence"/>
</dbReference>
<dbReference type="Pfam" id="PF13487">
    <property type="entry name" value="HD_5"/>
    <property type="match status" value="1"/>
</dbReference>
<name>A0A2T1KIZ2_9GAMM</name>
<dbReference type="Pfam" id="PF11871">
    <property type="entry name" value="DUF3391"/>
    <property type="match status" value="1"/>
</dbReference>
<feature type="compositionally biased region" description="Basic residues" evidence="1">
    <location>
        <begin position="1"/>
        <end position="12"/>
    </location>
</feature>
<dbReference type="InterPro" id="IPR021812">
    <property type="entry name" value="DUF3391"/>
</dbReference>
<dbReference type="SMART" id="SM00471">
    <property type="entry name" value="HDc"/>
    <property type="match status" value="1"/>
</dbReference>
<evidence type="ECO:0000313" key="4">
    <source>
        <dbReference type="EMBL" id="PSF09673.1"/>
    </source>
</evidence>
<organism evidence="4 5">
    <name type="scientific">Marinobacter halophilus</name>
    <dbReference type="NCBI Taxonomy" id="1323740"/>
    <lineage>
        <taxon>Bacteria</taxon>
        <taxon>Pseudomonadati</taxon>
        <taxon>Pseudomonadota</taxon>
        <taxon>Gammaproteobacteria</taxon>
        <taxon>Pseudomonadales</taxon>
        <taxon>Marinobacteraceae</taxon>
        <taxon>Marinobacter</taxon>
    </lineage>
</organism>
<feature type="region of interest" description="Disordered" evidence="1">
    <location>
        <begin position="1"/>
        <end position="23"/>
    </location>
</feature>
<sequence length="437" mass="49630">MWFRSKPGKHGRPQSTPTKNIEPARLQAESRLQRARLPVDLLQPGMRVVKLDRPWTEVPVLFQGFTLATDSEARVLRQYCNWVLVEDEEIRLMPVLDQIPSLKQRTNEPLAETRALREEMPRAAQAWSRTHQFIEQTIRNIEQHNDLQLETARPLIRDCVNSVKANASAMLWLARIKDRDSYTAEHCLRVAIFTVAFARFVGLPDDELEVAGLCGLLHDIGKLKVPDRILNKPGPLTPEEYAVMQEHTILGHQLLLQDPGLDRIISDVTLHHHERMDGQGYPGRLNEYQISRFARLVAIVDAYDAMTSDRCYRDAISPAEAARMLYRNRGDQFDADLVEAFIRLIGIYPPGSLVELNTGEIALVISTHPARKLRPKVEILLNADKRPLTPQVIDLGKQTTEGNTVREIHAPLPDGAYDVSLQERIRQLMAKPDDNAS</sequence>
<feature type="domain" description="HD-GYP" evidence="3">
    <location>
        <begin position="162"/>
        <end position="357"/>
    </location>
</feature>
<evidence type="ECO:0000259" key="3">
    <source>
        <dbReference type="PROSITE" id="PS51832"/>
    </source>
</evidence>
<evidence type="ECO:0000313" key="5">
    <source>
        <dbReference type="Proteomes" id="UP000238385"/>
    </source>
</evidence>
<dbReference type="SUPFAM" id="SSF109604">
    <property type="entry name" value="HD-domain/PDEase-like"/>
    <property type="match status" value="1"/>
</dbReference>
<dbReference type="PROSITE" id="PS51831">
    <property type="entry name" value="HD"/>
    <property type="match status" value="1"/>
</dbReference>
<keyword evidence="4" id="KW-0378">Hydrolase</keyword>
<dbReference type="InterPro" id="IPR006675">
    <property type="entry name" value="HDIG_dom"/>
</dbReference>
<feature type="domain" description="HD" evidence="2">
    <location>
        <begin position="183"/>
        <end position="306"/>
    </location>
</feature>
<dbReference type="GO" id="GO:0008081">
    <property type="term" value="F:phosphoric diester hydrolase activity"/>
    <property type="evidence" value="ECO:0007669"/>
    <property type="project" value="UniProtKB-ARBA"/>
</dbReference>
<evidence type="ECO:0000259" key="2">
    <source>
        <dbReference type="PROSITE" id="PS51831"/>
    </source>
</evidence>
<reference evidence="4 5" key="1">
    <citation type="submission" date="2018-03" db="EMBL/GenBank/DDBJ databases">
        <title>Marinobacter brunus sp. nov., a marine bacterium of Gamma-proteobacteria isolated from the surface seawater of the South China Sea.</title>
        <authorList>
            <person name="Cheng H."/>
            <person name="Wu Y.-H."/>
            <person name="Xamxidin M."/>
            <person name="Xu X.-W."/>
        </authorList>
    </citation>
    <scope>NUCLEOTIDE SEQUENCE [LARGE SCALE GENOMIC DNA]</scope>
    <source>
        <strain evidence="4 5">JCM 30472</strain>
    </source>
</reference>
<dbReference type="PANTHER" id="PTHR43155:SF2">
    <property type="entry name" value="CYCLIC DI-GMP PHOSPHODIESTERASE PA4108"/>
    <property type="match status" value="1"/>
</dbReference>
<dbReference type="PROSITE" id="PS51832">
    <property type="entry name" value="HD_GYP"/>
    <property type="match status" value="1"/>
</dbReference>
<dbReference type="AlphaFoldDB" id="A0A2T1KIZ2"/>
<dbReference type="EMBL" id="PXNN01000005">
    <property type="protein sequence ID" value="PSF09673.1"/>
    <property type="molecule type" value="Genomic_DNA"/>
</dbReference>